<keyword evidence="6 8" id="KW-0472">Membrane</keyword>
<dbReference type="GO" id="GO:0015031">
    <property type="term" value="P:protein transport"/>
    <property type="evidence" value="ECO:0007669"/>
    <property type="project" value="UniProtKB-KW"/>
</dbReference>
<feature type="signal peptide" evidence="9">
    <location>
        <begin position="1"/>
        <end position="25"/>
    </location>
</feature>
<dbReference type="EMBL" id="KI925459">
    <property type="protein sequence ID" value="ETW80792.1"/>
    <property type="molecule type" value="Genomic_DNA"/>
</dbReference>
<keyword evidence="11" id="KW-1185">Reference proteome</keyword>
<dbReference type="GeneID" id="20676994"/>
<name>W4K4R8_HETIT</name>
<organism evidence="10 11">
    <name type="scientific">Heterobasidion irregulare (strain TC 32-1)</name>
    <dbReference type="NCBI Taxonomy" id="747525"/>
    <lineage>
        <taxon>Eukaryota</taxon>
        <taxon>Fungi</taxon>
        <taxon>Dikarya</taxon>
        <taxon>Basidiomycota</taxon>
        <taxon>Agaricomycotina</taxon>
        <taxon>Agaricomycetes</taxon>
        <taxon>Russulales</taxon>
        <taxon>Bondarzewiaceae</taxon>
        <taxon>Heterobasidion</taxon>
        <taxon>Heterobasidion annosum species complex</taxon>
    </lineage>
</organism>
<keyword evidence="4" id="KW-0653">Protein transport</keyword>
<dbReference type="AlphaFoldDB" id="W4K4R8"/>
<evidence type="ECO:0000256" key="5">
    <source>
        <dbReference type="ARBA" id="ARBA00022989"/>
    </source>
</evidence>
<dbReference type="RefSeq" id="XP_009547496.1">
    <property type="nucleotide sequence ID" value="XM_009549201.1"/>
</dbReference>
<reference evidence="10 11" key="1">
    <citation type="journal article" date="2012" name="New Phytol.">
        <title>Insight into trade-off between wood decay and parasitism from the genome of a fungal forest pathogen.</title>
        <authorList>
            <person name="Olson A."/>
            <person name="Aerts A."/>
            <person name="Asiegbu F."/>
            <person name="Belbahri L."/>
            <person name="Bouzid O."/>
            <person name="Broberg A."/>
            <person name="Canback B."/>
            <person name="Coutinho P.M."/>
            <person name="Cullen D."/>
            <person name="Dalman K."/>
            <person name="Deflorio G."/>
            <person name="van Diepen L.T."/>
            <person name="Dunand C."/>
            <person name="Duplessis S."/>
            <person name="Durling M."/>
            <person name="Gonthier P."/>
            <person name="Grimwood J."/>
            <person name="Fossdal C.G."/>
            <person name="Hansson D."/>
            <person name="Henrissat B."/>
            <person name="Hietala A."/>
            <person name="Himmelstrand K."/>
            <person name="Hoffmeister D."/>
            <person name="Hogberg N."/>
            <person name="James T.Y."/>
            <person name="Karlsson M."/>
            <person name="Kohler A."/>
            <person name="Kues U."/>
            <person name="Lee Y.H."/>
            <person name="Lin Y.C."/>
            <person name="Lind M."/>
            <person name="Lindquist E."/>
            <person name="Lombard V."/>
            <person name="Lucas S."/>
            <person name="Lunden K."/>
            <person name="Morin E."/>
            <person name="Murat C."/>
            <person name="Park J."/>
            <person name="Raffaello T."/>
            <person name="Rouze P."/>
            <person name="Salamov A."/>
            <person name="Schmutz J."/>
            <person name="Solheim H."/>
            <person name="Stahlberg J."/>
            <person name="Velez H."/>
            <person name="de Vries R.P."/>
            <person name="Wiebenga A."/>
            <person name="Woodward S."/>
            <person name="Yakovlev I."/>
            <person name="Garbelotto M."/>
            <person name="Martin F."/>
            <person name="Grigoriev I.V."/>
            <person name="Stenlid J."/>
        </authorList>
    </citation>
    <scope>NUCLEOTIDE SEQUENCE [LARGE SCALE GENOMIC DNA]</scope>
    <source>
        <strain evidence="10 11">TC 32-1</strain>
    </source>
</reference>
<dbReference type="Gene3D" id="2.70.130.10">
    <property type="entry name" value="Mannose-6-phosphate receptor binding domain"/>
    <property type="match status" value="1"/>
</dbReference>
<feature type="compositionally biased region" description="Basic and acidic residues" evidence="7">
    <location>
        <begin position="187"/>
        <end position="197"/>
    </location>
</feature>
<evidence type="ECO:0000256" key="6">
    <source>
        <dbReference type="ARBA" id="ARBA00023136"/>
    </source>
</evidence>
<evidence type="ECO:0000256" key="3">
    <source>
        <dbReference type="ARBA" id="ARBA00022729"/>
    </source>
</evidence>
<feature type="region of interest" description="Disordered" evidence="7">
    <location>
        <begin position="186"/>
        <end position="211"/>
    </location>
</feature>
<keyword evidence="4" id="KW-0813">Transport</keyword>
<dbReference type="HOGENOM" id="CLU_047751_1_0_1"/>
<evidence type="ECO:0000256" key="7">
    <source>
        <dbReference type="SAM" id="MobiDB-lite"/>
    </source>
</evidence>
<evidence type="ECO:0000256" key="4">
    <source>
        <dbReference type="ARBA" id="ARBA00022927"/>
    </source>
</evidence>
<sequence>MPRWRPTHRVISILFLISCLSLVNAQDECILEVDGVKYDLTSARGEHSASRTRDTPPSTMRDAVRFDLCAELGTLDGVDEADQCPKGTRACLTKTNTKGDSDRIIAVVPVAQTEDLKPQYSALSSPKGLSITLHGSSYPSSSTELIPQSFNISLLCATEASDPIFKSYEAGQVSVEWSVIAGCGFSGDKEPPKHEGDNGGEGSEGDDRKEDQSVGSGIGWFFLVLLLAFMGYFLLGAYYNYTTYGSTGIDLVPHRDFWREAPYMLRDVVSHLCGSFRQRHTSSRGGYIAV</sequence>
<dbReference type="InParanoid" id="W4K4R8"/>
<keyword evidence="5 8" id="KW-1133">Transmembrane helix</keyword>
<evidence type="ECO:0000256" key="2">
    <source>
        <dbReference type="ARBA" id="ARBA00022692"/>
    </source>
</evidence>
<dbReference type="Proteomes" id="UP000030671">
    <property type="component" value="Unassembled WGS sequence"/>
</dbReference>
<evidence type="ECO:0000256" key="1">
    <source>
        <dbReference type="ARBA" id="ARBA00004472"/>
    </source>
</evidence>
<dbReference type="Pfam" id="PF09451">
    <property type="entry name" value="ATG27"/>
    <property type="match status" value="1"/>
</dbReference>
<evidence type="ECO:0000313" key="11">
    <source>
        <dbReference type="Proteomes" id="UP000030671"/>
    </source>
</evidence>
<feature type="chain" id="PRO_5004844296" evidence="9">
    <location>
        <begin position="26"/>
        <end position="290"/>
    </location>
</feature>
<dbReference type="OrthoDB" id="29460at2759"/>
<protein>
    <submittedName>
        <fullName evidence="10">Uncharacterized protein</fullName>
    </submittedName>
</protein>
<dbReference type="InterPro" id="IPR018939">
    <property type="entry name" value="Autophagy-rel_prot_27"/>
</dbReference>
<dbReference type="GO" id="GO:0012505">
    <property type="term" value="C:endomembrane system"/>
    <property type="evidence" value="ECO:0007669"/>
    <property type="project" value="UniProtKB-ARBA"/>
</dbReference>
<proteinExistence type="predicted"/>
<dbReference type="InterPro" id="IPR009011">
    <property type="entry name" value="Man6P_isomerase_rcpt-bd_dom_sf"/>
</dbReference>
<dbReference type="GO" id="GO:0034045">
    <property type="term" value="C:phagophore assembly site membrane"/>
    <property type="evidence" value="ECO:0007669"/>
    <property type="project" value="UniProtKB-SubCell"/>
</dbReference>
<keyword evidence="2 8" id="KW-0812">Transmembrane</keyword>
<evidence type="ECO:0000256" key="9">
    <source>
        <dbReference type="SAM" id="SignalP"/>
    </source>
</evidence>
<gene>
    <name evidence="10" type="ORF">HETIRDRAFT_459415</name>
</gene>
<evidence type="ECO:0000256" key="8">
    <source>
        <dbReference type="SAM" id="Phobius"/>
    </source>
</evidence>
<feature type="transmembrane region" description="Helical" evidence="8">
    <location>
        <begin position="218"/>
        <end position="239"/>
    </location>
</feature>
<accession>W4K4R8</accession>
<dbReference type="KEGG" id="hir:HETIRDRAFT_459415"/>
<dbReference type="STRING" id="747525.W4K4R8"/>
<dbReference type="PANTHER" id="PTHR15071:SF13">
    <property type="entry name" value="AUTOPHAGY-RELATED PROTEIN 27"/>
    <property type="match status" value="1"/>
</dbReference>
<keyword evidence="3 9" id="KW-0732">Signal</keyword>
<dbReference type="eggNOG" id="ENOG502S1VT">
    <property type="taxonomic scope" value="Eukaryota"/>
</dbReference>
<evidence type="ECO:0000313" key="10">
    <source>
        <dbReference type="EMBL" id="ETW80792.1"/>
    </source>
</evidence>
<comment type="subcellular location">
    <subcellularLocation>
        <location evidence="1">Preautophagosomal structure membrane</location>
        <topology evidence="1">Single-pass type I membrane protein</topology>
    </subcellularLocation>
</comment>
<dbReference type="PANTHER" id="PTHR15071">
    <property type="entry name" value="MANNOSE-6-PHOSPHATE RECEPTOR FAMILY MEMBER"/>
    <property type="match status" value="1"/>
</dbReference>